<gene>
    <name evidence="3" type="ORF">AXG93_285s1170</name>
</gene>
<evidence type="ECO:0000256" key="2">
    <source>
        <dbReference type="SAM" id="Phobius"/>
    </source>
</evidence>
<dbReference type="AlphaFoldDB" id="A0A176VRJ7"/>
<dbReference type="Proteomes" id="UP000077202">
    <property type="component" value="Unassembled WGS sequence"/>
</dbReference>
<feature type="transmembrane region" description="Helical" evidence="2">
    <location>
        <begin position="191"/>
        <end position="210"/>
    </location>
</feature>
<keyword evidence="2" id="KW-0472">Membrane</keyword>
<evidence type="ECO:0000313" key="3">
    <source>
        <dbReference type="EMBL" id="OAE23460.1"/>
    </source>
</evidence>
<sequence>MSSALPSRSSAGEWLSIVAAGGAPELGRSSSRHGAGVRFFGRERPSVVAGRHHRQSSVGGAEDDREPQGSSSLARSCIRMVQVVETLLRVLPWLTTTLAANVIHYRSLFSARQEGRRHFIESAAALSSRRHFPGSSPDEHELLTFDLMQSAIMRKARYKIKVVHYSSTVLYVALFYAFLPELHLDEFVPGLGTAEGLVVGLLSGLVTILLDENRLGDMRTTWRPGVDYESRFWGFVWDAIRILCASSTPIEDCLFYHSWLYRVLVQSLSDDIEFESFTDVPLSMWSWTAWLVCNSALALYNGKEWRSSMLSGLLSLWVTARSGQLLDGVLALSVSRMTVNLWVVLTGQRQFW</sequence>
<protein>
    <submittedName>
        <fullName evidence="3">Uncharacterized protein</fullName>
    </submittedName>
</protein>
<keyword evidence="2" id="KW-0812">Transmembrane</keyword>
<keyword evidence="4" id="KW-1185">Reference proteome</keyword>
<organism evidence="3 4">
    <name type="scientific">Marchantia polymorpha subsp. ruderalis</name>
    <dbReference type="NCBI Taxonomy" id="1480154"/>
    <lineage>
        <taxon>Eukaryota</taxon>
        <taxon>Viridiplantae</taxon>
        <taxon>Streptophyta</taxon>
        <taxon>Embryophyta</taxon>
        <taxon>Marchantiophyta</taxon>
        <taxon>Marchantiopsida</taxon>
        <taxon>Marchantiidae</taxon>
        <taxon>Marchantiales</taxon>
        <taxon>Marchantiaceae</taxon>
        <taxon>Marchantia</taxon>
    </lineage>
</organism>
<feature type="region of interest" description="Disordered" evidence="1">
    <location>
        <begin position="46"/>
        <end position="70"/>
    </location>
</feature>
<dbReference type="EMBL" id="LVLJ01002837">
    <property type="protein sequence ID" value="OAE23460.1"/>
    <property type="molecule type" value="Genomic_DNA"/>
</dbReference>
<accession>A0A176VRJ7</accession>
<evidence type="ECO:0000256" key="1">
    <source>
        <dbReference type="SAM" id="MobiDB-lite"/>
    </source>
</evidence>
<comment type="caution">
    <text evidence="3">The sequence shown here is derived from an EMBL/GenBank/DDBJ whole genome shotgun (WGS) entry which is preliminary data.</text>
</comment>
<keyword evidence="2" id="KW-1133">Transmembrane helix</keyword>
<proteinExistence type="predicted"/>
<evidence type="ECO:0000313" key="4">
    <source>
        <dbReference type="Proteomes" id="UP000077202"/>
    </source>
</evidence>
<name>A0A176VRJ7_MARPO</name>
<reference evidence="3" key="1">
    <citation type="submission" date="2016-03" db="EMBL/GenBank/DDBJ databases">
        <title>Mechanisms controlling the formation of the plant cell surface in tip-growing cells are functionally conserved among land plants.</title>
        <authorList>
            <person name="Honkanen S."/>
            <person name="Jones V.A."/>
            <person name="Morieri G."/>
            <person name="Champion C."/>
            <person name="Hetherington A.J."/>
            <person name="Kelly S."/>
            <person name="Saint-Marcoux D."/>
            <person name="Proust H."/>
            <person name="Prescott H."/>
            <person name="Dolan L."/>
        </authorList>
    </citation>
    <scope>NUCLEOTIDE SEQUENCE [LARGE SCALE GENOMIC DNA]</scope>
    <source>
        <tissue evidence="3">Whole gametophyte</tissue>
    </source>
</reference>
<feature type="transmembrane region" description="Helical" evidence="2">
    <location>
        <begin position="162"/>
        <end position="179"/>
    </location>
</feature>